<evidence type="ECO:0000259" key="4">
    <source>
        <dbReference type="Pfam" id="PF03816"/>
    </source>
</evidence>
<dbReference type="OrthoDB" id="9782542at2"/>
<keyword evidence="6" id="KW-1185">Reference proteome</keyword>
<dbReference type="Gene3D" id="3.40.630.190">
    <property type="entry name" value="LCP protein"/>
    <property type="match status" value="1"/>
</dbReference>
<dbReference type="AlphaFoldDB" id="A0A4P7GJP0"/>
<feature type="region of interest" description="Disordered" evidence="2">
    <location>
        <begin position="1"/>
        <end position="83"/>
    </location>
</feature>
<keyword evidence="3" id="KW-0812">Transmembrane</keyword>
<keyword evidence="3" id="KW-1133">Transmembrane helix</keyword>
<protein>
    <submittedName>
        <fullName evidence="5">LytR family transcriptional regulator</fullName>
    </submittedName>
</protein>
<evidence type="ECO:0000256" key="1">
    <source>
        <dbReference type="ARBA" id="ARBA00006068"/>
    </source>
</evidence>
<dbReference type="NCBIfam" id="TIGR00350">
    <property type="entry name" value="lytR_cpsA_psr"/>
    <property type="match status" value="1"/>
</dbReference>
<dbReference type="PANTHER" id="PTHR33392:SF6">
    <property type="entry name" value="POLYISOPRENYL-TEICHOIC ACID--PEPTIDOGLYCAN TEICHOIC ACID TRANSFERASE TAGU"/>
    <property type="match status" value="1"/>
</dbReference>
<dbReference type="KEGG" id="noy:EXE57_06630"/>
<accession>A0A4P7GJP0</accession>
<name>A0A4P7GJP0_9ACTN</name>
<organism evidence="5 6">
    <name type="scientific">Nocardioides euryhalodurans</name>
    <dbReference type="NCBI Taxonomy" id="2518370"/>
    <lineage>
        <taxon>Bacteria</taxon>
        <taxon>Bacillati</taxon>
        <taxon>Actinomycetota</taxon>
        <taxon>Actinomycetes</taxon>
        <taxon>Propionibacteriales</taxon>
        <taxon>Nocardioidaceae</taxon>
        <taxon>Nocardioides</taxon>
    </lineage>
</organism>
<feature type="compositionally biased region" description="Gly residues" evidence="2">
    <location>
        <begin position="1"/>
        <end position="11"/>
    </location>
</feature>
<evidence type="ECO:0000313" key="6">
    <source>
        <dbReference type="Proteomes" id="UP000294894"/>
    </source>
</evidence>
<dbReference type="EMBL" id="CP038267">
    <property type="protein sequence ID" value="QBR91989.1"/>
    <property type="molecule type" value="Genomic_DNA"/>
</dbReference>
<comment type="similarity">
    <text evidence="1">Belongs to the LytR/CpsA/Psr (LCP) family.</text>
</comment>
<dbReference type="RefSeq" id="WP_135075368.1">
    <property type="nucleotide sequence ID" value="NZ_CP038267.1"/>
</dbReference>
<dbReference type="PANTHER" id="PTHR33392">
    <property type="entry name" value="POLYISOPRENYL-TEICHOIC ACID--PEPTIDOGLYCAN TEICHOIC ACID TRANSFERASE TAGU"/>
    <property type="match status" value="1"/>
</dbReference>
<reference evidence="5 6" key="1">
    <citation type="submission" date="2019-03" db="EMBL/GenBank/DDBJ databases">
        <title>Three New Species of Nocardioides, Nocardioides euryhalodurans sp. nov., Nocardioides seonyuensis sp. nov. and Nocardioides eburneoflavus sp. nov., Iolated from Soil.</title>
        <authorList>
            <person name="Roh S.G."/>
            <person name="Lee C."/>
            <person name="Kim M.-K."/>
            <person name="Kim S.B."/>
        </authorList>
    </citation>
    <scope>NUCLEOTIDE SEQUENCE [LARGE SCALE GENOMIC DNA]</scope>
    <source>
        <strain evidence="5 6">MMS17-SY117</strain>
    </source>
</reference>
<feature type="compositionally biased region" description="Pro residues" evidence="2">
    <location>
        <begin position="62"/>
        <end position="76"/>
    </location>
</feature>
<evidence type="ECO:0000256" key="3">
    <source>
        <dbReference type="SAM" id="Phobius"/>
    </source>
</evidence>
<sequence length="401" mass="43589">MADRPQGGGPEDGSPEYHWLYGKKGKQPAGDETRAIPQQPRPDETRVMPAAQREARTSGRQTPPPAAPPSTPPKPAKPARASGGRRFRFRAKWLWAVLALWLVFLVTIPLWAWSKVDKVDAFPQADRPDEQGGTTYLMVGSDSRGDLTAAERKELGTGDASGNRTDTIMMLHTGDGPNLLMSIPRDSVVDIPGYGSEKVNAAYAYGGPKLLVRTLEAETGIRVDHFVEIGFGGFVDLVDAVGGIEVCPPFPMDDPQANINLKKGCQEVDGPTALGYARSRKTDQQYGDLGRAARQREVVSAIGSEAVSPWSVLNPVRYYNLNMAGARAVRVSEGTSPFAMAQWALAMTRVNGEDGLTCGVPVADFAVNWDQERSEQMFQYIREDDTGSIPNKLCTPTGFPR</sequence>
<feature type="domain" description="Cell envelope-related transcriptional attenuator" evidence="4">
    <location>
        <begin position="164"/>
        <end position="305"/>
    </location>
</feature>
<dbReference type="InterPro" id="IPR004474">
    <property type="entry name" value="LytR_CpsA_psr"/>
</dbReference>
<keyword evidence="3" id="KW-0472">Membrane</keyword>
<dbReference type="Pfam" id="PF03816">
    <property type="entry name" value="LytR_cpsA_psr"/>
    <property type="match status" value="1"/>
</dbReference>
<evidence type="ECO:0000313" key="5">
    <source>
        <dbReference type="EMBL" id="QBR91989.1"/>
    </source>
</evidence>
<feature type="transmembrane region" description="Helical" evidence="3">
    <location>
        <begin position="93"/>
        <end position="113"/>
    </location>
</feature>
<dbReference type="InterPro" id="IPR050922">
    <property type="entry name" value="LytR/CpsA/Psr_CW_biosynth"/>
</dbReference>
<gene>
    <name evidence="5" type="ORF">EXE57_06630</name>
</gene>
<proteinExistence type="inferred from homology"/>
<dbReference type="Proteomes" id="UP000294894">
    <property type="component" value="Chromosome"/>
</dbReference>
<evidence type="ECO:0000256" key="2">
    <source>
        <dbReference type="SAM" id="MobiDB-lite"/>
    </source>
</evidence>